<evidence type="ECO:0000313" key="2">
    <source>
        <dbReference type="Proteomes" id="UP001222325"/>
    </source>
</evidence>
<reference evidence="1" key="1">
    <citation type="submission" date="2023-03" db="EMBL/GenBank/DDBJ databases">
        <title>Massive genome expansion in bonnet fungi (Mycena s.s.) driven by repeated elements and novel gene families across ecological guilds.</title>
        <authorList>
            <consortium name="Lawrence Berkeley National Laboratory"/>
            <person name="Harder C.B."/>
            <person name="Miyauchi S."/>
            <person name="Viragh M."/>
            <person name="Kuo A."/>
            <person name="Thoen E."/>
            <person name="Andreopoulos B."/>
            <person name="Lu D."/>
            <person name="Skrede I."/>
            <person name="Drula E."/>
            <person name="Henrissat B."/>
            <person name="Morin E."/>
            <person name="Kohler A."/>
            <person name="Barry K."/>
            <person name="LaButti K."/>
            <person name="Morin E."/>
            <person name="Salamov A."/>
            <person name="Lipzen A."/>
            <person name="Mereny Z."/>
            <person name="Hegedus B."/>
            <person name="Baldrian P."/>
            <person name="Stursova M."/>
            <person name="Weitz H."/>
            <person name="Taylor A."/>
            <person name="Grigoriev I.V."/>
            <person name="Nagy L.G."/>
            <person name="Martin F."/>
            <person name="Kauserud H."/>
        </authorList>
    </citation>
    <scope>NUCLEOTIDE SEQUENCE</scope>
    <source>
        <strain evidence="1">CBHHK173m</strain>
    </source>
</reference>
<comment type="caution">
    <text evidence="1">The sequence shown here is derived from an EMBL/GenBank/DDBJ whole genome shotgun (WGS) entry which is preliminary data.</text>
</comment>
<dbReference type="EMBL" id="JARJCN010000013">
    <property type="protein sequence ID" value="KAJ7095199.1"/>
    <property type="molecule type" value="Genomic_DNA"/>
</dbReference>
<protein>
    <submittedName>
        <fullName evidence="1">Uncharacterized protein</fullName>
    </submittedName>
</protein>
<name>A0AAD6UAP2_9AGAR</name>
<keyword evidence="2" id="KW-1185">Reference proteome</keyword>
<dbReference type="AlphaFoldDB" id="A0AAD6UAP2"/>
<sequence length="327" mass="36591">MTASRAVSPVTISEPYSAPSGRYKLLDDLNLALEEEEIAADILLKAFDLNLHQYDTLNRLFKGPLTSESFDKAKPDKAPAIPARPQNPFLSTPLRLKHFSRLSPSTLRDLLRSPSLRSPSLCDDSLDSVSYARELDSANTGIVESRLPPLPCSNQRLNLESCQTSLPPTPPPTDNIPFLSRLPDVYPEFTTRVSAFQTNYLISPAAVRNFRRVIDEMKGIGLGFEANESTSESRFWPLGEDVCELEVDAHKTDNPPGPPLTTERTLGTLEVEFVRLLHHRAAEEEMDAEELRALAHRLERMATGRRQLAALIAERREGCDDECRKEK</sequence>
<organism evidence="1 2">
    <name type="scientific">Mycena belliarum</name>
    <dbReference type="NCBI Taxonomy" id="1033014"/>
    <lineage>
        <taxon>Eukaryota</taxon>
        <taxon>Fungi</taxon>
        <taxon>Dikarya</taxon>
        <taxon>Basidiomycota</taxon>
        <taxon>Agaricomycotina</taxon>
        <taxon>Agaricomycetes</taxon>
        <taxon>Agaricomycetidae</taxon>
        <taxon>Agaricales</taxon>
        <taxon>Marasmiineae</taxon>
        <taxon>Mycenaceae</taxon>
        <taxon>Mycena</taxon>
    </lineage>
</organism>
<evidence type="ECO:0000313" key="1">
    <source>
        <dbReference type="EMBL" id="KAJ7095199.1"/>
    </source>
</evidence>
<proteinExistence type="predicted"/>
<gene>
    <name evidence="1" type="ORF">B0H15DRAFT_828480</name>
</gene>
<dbReference type="Proteomes" id="UP001222325">
    <property type="component" value="Unassembled WGS sequence"/>
</dbReference>
<accession>A0AAD6UAP2</accession>